<protein>
    <submittedName>
        <fullName evidence="1">Uncharacterized protein</fullName>
    </submittedName>
</protein>
<proteinExistence type="predicted"/>
<keyword evidence="2" id="KW-1185">Reference proteome</keyword>
<reference evidence="2" key="1">
    <citation type="journal article" date="2019" name="Int. J. Syst. Evol. Microbiol.">
        <title>The Global Catalogue of Microorganisms (GCM) 10K type strain sequencing project: providing services to taxonomists for standard genome sequencing and annotation.</title>
        <authorList>
            <consortium name="The Broad Institute Genomics Platform"/>
            <consortium name="The Broad Institute Genome Sequencing Center for Infectious Disease"/>
            <person name="Wu L."/>
            <person name="Ma J."/>
        </authorList>
    </citation>
    <scope>NUCLEOTIDE SEQUENCE [LARGE SCALE GENOMIC DNA]</scope>
    <source>
        <strain evidence="2">JCM 16908</strain>
    </source>
</reference>
<dbReference type="EMBL" id="BAAAZR010000046">
    <property type="protein sequence ID" value="GAA3840850.1"/>
    <property type="molecule type" value="Genomic_DNA"/>
</dbReference>
<dbReference type="Proteomes" id="UP001500888">
    <property type="component" value="Unassembled WGS sequence"/>
</dbReference>
<evidence type="ECO:0000313" key="2">
    <source>
        <dbReference type="Proteomes" id="UP001500888"/>
    </source>
</evidence>
<evidence type="ECO:0000313" key="1">
    <source>
        <dbReference type="EMBL" id="GAA3840850.1"/>
    </source>
</evidence>
<sequence>MDAGVLDDDDSTRLTGPDMQLGPVVKGFQLALHIWDLTRFRSGVG</sequence>
<name>A0ABP7JC61_9ACTN</name>
<comment type="caution">
    <text evidence="1">The sequence shown here is derived from an EMBL/GenBank/DDBJ whole genome shotgun (WGS) entry which is preliminary data.</text>
</comment>
<gene>
    <name evidence="1" type="ORF">GCM10022226_74160</name>
</gene>
<organism evidence="1 2">
    <name type="scientific">Sphaerisporangium flaviroseum</name>
    <dbReference type="NCBI Taxonomy" id="509199"/>
    <lineage>
        <taxon>Bacteria</taxon>
        <taxon>Bacillati</taxon>
        <taxon>Actinomycetota</taxon>
        <taxon>Actinomycetes</taxon>
        <taxon>Streptosporangiales</taxon>
        <taxon>Streptosporangiaceae</taxon>
        <taxon>Sphaerisporangium</taxon>
    </lineage>
</organism>
<accession>A0ABP7JC61</accession>